<evidence type="ECO:0000256" key="1">
    <source>
        <dbReference type="ARBA" id="ARBA00004236"/>
    </source>
</evidence>
<dbReference type="Proteomes" id="UP001331515">
    <property type="component" value="Unassembled WGS sequence"/>
</dbReference>
<keyword evidence="3" id="KW-0245">EGF-like domain</keyword>
<feature type="compositionally biased region" description="Low complexity" evidence="9">
    <location>
        <begin position="161"/>
        <end position="205"/>
    </location>
</feature>
<dbReference type="EMBL" id="JAURVH010001527">
    <property type="protein sequence ID" value="KAK5913769.1"/>
    <property type="molecule type" value="Genomic_DNA"/>
</dbReference>
<keyword evidence="7" id="KW-1015">Disulfide bond</keyword>
<evidence type="ECO:0000259" key="11">
    <source>
        <dbReference type="PROSITE" id="PS50024"/>
    </source>
</evidence>
<evidence type="ECO:0000256" key="7">
    <source>
        <dbReference type="ARBA" id="ARBA00023157"/>
    </source>
</evidence>
<reference evidence="12 13" key="1">
    <citation type="journal article" date="2023" name="Mol. Biol. Evol.">
        <title>Genomics of Secondarily Temperate Adaptation in the Only Non-Antarctic Icefish.</title>
        <authorList>
            <person name="Rivera-Colon A.G."/>
            <person name="Rayamajhi N."/>
            <person name="Minhas B.F."/>
            <person name="Madrigal G."/>
            <person name="Bilyk K.T."/>
            <person name="Yoon V."/>
            <person name="Hune M."/>
            <person name="Gregory S."/>
            <person name="Cheng C.H.C."/>
            <person name="Catchen J.M."/>
        </authorList>
    </citation>
    <scope>NUCLEOTIDE SEQUENCE [LARGE SCALE GENOMIC DNA]</scope>
    <source>
        <tissue evidence="12">White muscle</tissue>
    </source>
</reference>
<dbReference type="AlphaFoldDB" id="A0AAN8D211"/>
<dbReference type="InterPro" id="IPR036364">
    <property type="entry name" value="SEA_dom_sf"/>
</dbReference>
<keyword evidence="8" id="KW-0325">Glycoprotein</keyword>
<feature type="region of interest" description="Disordered" evidence="9">
    <location>
        <begin position="109"/>
        <end position="277"/>
    </location>
</feature>
<evidence type="ECO:0000256" key="9">
    <source>
        <dbReference type="SAM" id="MobiDB-lite"/>
    </source>
</evidence>
<dbReference type="PROSITE" id="PS50024">
    <property type="entry name" value="SEA"/>
    <property type="match status" value="1"/>
</dbReference>
<keyword evidence="6 10" id="KW-0472">Membrane</keyword>
<dbReference type="InterPro" id="IPR009030">
    <property type="entry name" value="Growth_fac_rcpt_cys_sf"/>
</dbReference>
<evidence type="ECO:0000256" key="4">
    <source>
        <dbReference type="ARBA" id="ARBA00022729"/>
    </source>
</evidence>
<dbReference type="SUPFAM" id="SSF82671">
    <property type="entry name" value="SEA domain"/>
    <property type="match status" value="1"/>
</dbReference>
<dbReference type="PANTHER" id="PTHR24037">
    <property type="entry name" value="HEART DEVELOPMENT PROTEIN WITH EGF-LIKE DOMAINS 1"/>
    <property type="match status" value="1"/>
</dbReference>
<comment type="subcellular location">
    <subcellularLocation>
        <location evidence="1">Cell membrane</location>
    </subcellularLocation>
</comment>
<keyword evidence="10" id="KW-0812">Transmembrane</keyword>
<comment type="caution">
    <text evidence="12">The sequence shown here is derived from an EMBL/GenBank/DDBJ whole genome shotgun (WGS) entry which is preliminary data.</text>
</comment>
<feature type="compositionally biased region" description="Low complexity" evidence="9">
    <location>
        <begin position="240"/>
        <end position="276"/>
    </location>
</feature>
<evidence type="ECO:0000313" key="13">
    <source>
        <dbReference type="Proteomes" id="UP001331515"/>
    </source>
</evidence>
<evidence type="ECO:0000256" key="5">
    <source>
        <dbReference type="ARBA" id="ARBA00022737"/>
    </source>
</evidence>
<feature type="compositionally biased region" description="Low complexity" evidence="9">
    <location>
        <begin position="109"/>
        <end position="154"/>
    </location>
</feature>
<keyword evidence="2" id="KW-1003">Cell membrane</keyword>
<keyword evidence="4" id="KW-0732">Signal</keyword>
<protein>
    <recommendedName>
        <fullName evidence="11">SEA domain-containing protein</fullName>
    </recommendedName>
</protein>
<sequence>MTTNPPITSNNTTTNTPIMNNDTTTIMPITNNDTTTNMPITSSDTTTIMPITINDTTTNIPITSSDTTFNTAITINDTTAIRSTTSNITTTITKTTQSSHSTTFITTTTQQSNITTTPATTQTSKSTASTPTEASESSTAVLTTATLTNSTNTSPETPVMTTTLSPSPLTTNPNLTTGPQPSSPTSITTSSSLPTSPSSSTQAPTGNTTTLSPSATNPGVTIYTTMTQSPEPSVGDASASSTTLPTPTSTISTGTIITDTTLRPTEVTTTNSTTAAPPTPPVIVCPSVPCPLESVCLNGTCQCLSGSFLVNGRCTQAHVFSGKLHLTSLTFTNEMSNRSSVIFRETAFQISTTLRNALKNQPGYKQSDVVQLKPGSVQAIVNNIFENTNTTQKSVDQAIQEAIANPENTLLADATFIGTNLCVQEPLPCDVSTTMCTNTNGRPLCSCGEGYISILYSNSSCKACPSGQRAVGDTCQPCAFGYAGFNCNDSALLAVVVISCVLGGVLIILLLTLLIYCFRMRSSKSKPDLSRSPYSSEELNHPWPTGITPIPRATSNWDAATPIEMTDGGSAHVKKHQTNGLGFHPKQKGWKKSGSYDLNPDGMNTFTGKNPSRYSYLVQGHENPYFLPGEGSKN</sequence>
<gene>
    <name evidence="12" type="ORF">CgunFtcFv8_008267</name>
</gene>
<accession>A0AAN8D211</accession>
<keyword evidence="10" id="KW-1133">Transmembrane helix</keyword>
<dbReference type="GO" id="GO:0005886">
    <property type="term" value="C:plasma membrane"/>
    <property type="evidence" value="ECO:0007669"/>
    <property type="project" value="UniProtKB-SubCell"/>
</dbReference>
<feature type="domain" description="SEA" evidence="11">
    <location>
        <begin position="316"/>
        <end position="428"/>
    </location>
</feature>
<evidence type="ECO:0000256" key="3">
    <source>
        <dbReference type="ARBA" id="ARBA00022536"/>
    </source>
</evidence>
<dbReference type="SUPFAM" id="SSF57184">
    <property type="entry name" value="Growth factor receptor domain"/>
    <property type="match status" value="1"/>
</dbReference>
<proteinExistence type="predicted"/>
<evidence type="ECO:0000313" key="12">
    <source>
        <dbReference type="EMBL" id="KAK5913769.1"/>
    </source>
</evidence>
<evidence type="ECO:0000256" key="6">
    <source>
        <dbReference type="ARBA" id="ARBA00023136"/>
    </source>
</evidence>
<evidence type="ECO:0000256" key="8">
    <source>
        <dbReference type="ARBA" id="ARBA00023180"/>
    </source>
</evidence>
<feature type="transmembrane region" description="Helical" evidence="10">
    <location>
        <begin position="491"/>
        <end position="518"/>
    </location>
</feature>
<evidence type="ECO:0000256" key="10">
    <source>
        <dbReference type="SAM" id="Phobius"/>
    </source>
</evidence>
<feature type="compositionally biased region" description="Polar residues" evidence="9">
    <location>
        <begin position="206"/>
        <end position="231"/>
    </location>
</feature>
<dbReference type="Pfam" id="PF01390">
    <property type="entry name" value="SEA"/>
    <property type="match status" value="1"/>
</dbReference>
<keyword evidence="5" id="KW-0677">Repeat</keyword>
<dbReference type="InterPro" id="IPR000082">
    <property type="entry name" value="SEA_dom"/>
</dbReference>
<name>A0AAN8D211_CHAGU</name>
<dbReference type="Gene3D" id="3.30.70.960">
    <property type="entry name" value="SEA domain"/>
    <property type="match status" value="1"/>
</dbReference>
<dbReference type="PANTHER" id="PTHR24037:SF7">
    <property type="entry name" value="FLOCCULATION PROTEIN FLO11 ISOFORM X1-RELATED"/>
    <property type="match status" value="1"/>
</dbReference>
<organism evidence="12 13">
    <name type="scientific">Champsocephalus gunnari</name>
    <name type="common">Mackerel icefish</name>
    <dbReference type="NCBI Taxonomy" id="52237"/>
    <lineage>
        <taxon>Eukaryota</taxon>
        <taxon>Metazoa</taxon>
        <taxon>Chordata</taxon>
        <taxon>Craniata</taxon>
        <taxon>Vertebrata</taxon>
        <taxon>Euteleostomi</taxon>
        <taxon>Actinopterygii</taxon>
        <taxon>Neopterygii</taxon>
        <taxon>Teleostei</taxon>
        <taxon>Neoteleostei</taxon>
        <taxon>Acanthomorphata</taxon>
        <taxon>Eupercaria</taxon>
        <taxon>Perciformes</taxon>
        <taxon>Notothenioidei</taxon>
        <taxon>Channichthyidae</taxon>
        <taxon>Champsocephalus</taxon>
    </lineage>
</organism>
<keyword evidence="13" id="KW-1185">Reference proteome</keyword>
<evidence type="ECO:0000256" key="2">
    <source>
        <dbReference type="ARBA" id="ARBA00022475"/>
    </source>
</evidence>
<feature type="region of interest" description="Disordered" evidence="9">
    <location>
        <begin position="1"/>
        <end position="22"/>
    </location>
</feature>